<gene>
    <name evidence="3" type="ORF">AVJ23_15930</name>
</gene>
<evidence type="ECO:0000313" key="4">
    <source>
        <dbReference type="Proteomes" id="UP000054396"/>
    </source>
</evidence>
<keyword evidence="4" id="KW-1185">Reference proteome</keyword>
<feature type="signal peptide" evidence="1">
    <location>
        <begin position="1"/>
        <end position="25"/>
    </location>
</feature>
<dbReference type="Pfam" id="PF04575">
    <property type="entry name" value="SlipAM"/>
    <property type="match status" value="1"/>
</dbReference>
<proteinExistence type="predicted"/>
<feature type="domain" description="Surface lipoprotein assembly modifier C-terminal" evidence="2">
    <location>
        <begin position="157"/>
        <end position="449"/>
    </location>
</feature>
<protein>
    <recommendedName>
        <fullName evidence="2">Surface lipoprotein assembly modifier C-terminal domain-containing protein</fullName>
    </recommendedName>
</protein>
<dbReference type="Gene3D" id="1.25.40.10">
    <property type="entry name" value="Tetratricopeptide repeat domain"/>
    <property type="match status" value="1"/>
</dbReference>
<name>A0A0W7WGJ6_9RHOB</name>
<comment type="caution">
    <text evidence="3">The sequence shown here is derived from an EMBL/GenBank/DDBJ whole genome shotgun (WGS) entry which is preliminary data.</text>
</comment>
<accession>A0A0W7WGJ6</accession>
<keyword evidence="1" id="KW-0732">Signal</keyword>
<feature type="chain" id="PRO_5006936267" description="Surface lipoprotein assembly modifier C-terminal domain-containing protein" evidence="1">
    <location>
        <begin position="26"/>
        <end position="457"/>
    </location>
</feature>
<sequence>MRMFRRSAARLALIAALAAPPPAAATGEETRLSLSEARGAAARLLHEGRAASALVLADGVLLGDPDDVQGLLLRSRALRDMGRPDDALEAAQAAWQQAGTGRDRFFTAMVLAQAQASGGNKAVAQYWLRRAAQIAPDDRLRAVAVRDFRHVRRITPWRLSVDLTFQPSDNINGAPKTNTFTFAGLPFVNPTAVPVSGLRYGADVDYVYRVGLDKSSRLNLGVGLEVERVRLSSSAKRKLPGLRASDFREDALSLSLGYERRGGEGRWLGAAELSVTRRWVAGELLSDALRLQLSHDRVLAPRWEMGARLAGERDHRHDLAARSSTSTELGFDLTHRFDHGALRLDLMGAETRSDSRSIARDTRRVALAYALARPVKGMLPRVVASYEEVDFDLAPASFWTEPRRDREYGLALDVLLPGLDYYGFAPEIGVSWSDRRSNYSLYETEGTDLRLGLRSVF</sequence>
<organism evidence="3 4">
    <name type="scientific">Pseudoponticoccus marisrubri</name>
    <dbReference type="NCBI Taxonomy" id="1685382"/>
    <lineage>
        <taxon>Bacteria</taxon>
        <taxon>Pseudomonadati</taxon>
        <taxon>Pseudomonadota</taxon>
        <taxon>Alphaproteobacteria</taxon>
        <taxon>Rhodobacterales</taxon>
        <taxon>Roseobacteraceae</taxon>
        <taxon>Pseudoponticoccus</taxon>
    </lineage>
</organism>
<evidence type="ECO:0000256" key="1">
    <source>
        <dbReference type="SAM" id="SignalP"/>
    </source>
</evidence>
<dbReference type="AlphaFoldDB" id="A0A0W7WGJ6"/>
<reference evidence="3 4" key="1">
    <citation type="submission" date="2015-12" db="EMBL/GenBank/DDBJ databases">
        <authorList>
            <person name="Shamseldin A."/>
            <person name="Moawad H."/>
            <person name="Abd El-Rahim W.M."/>
            <person name="Sadowsky M.J."/>
        </authorList>
    </citation>
    <scope>NUCLEOTIDE SEQUENCE [LARGE SCALE GENOMIC DNA]</scope>
    <source>
        <strain evidence="3 4">SJ5A-1</strain>
    </source>
</reference>
<dbReference type="Proteomes" id="UP000054396">
    <property type="component" value="Unassembled WGS sequence"/>
</dbReference>
<evidence type="ECO:0000313" key="3">
    <source>
        <dbReference type="EMBL" id="KUF09647.1"/>
    </source>
</evidence>
<dbReference type="STRING" id="1685382.AVJ23_15930"/>
<dbReference type="InterPro" id="IPR011990">
    <property type="entry name" value="TPR-like_helical_dom_sf"/>
</dbReference>
<dbReference type="EMBL" id="LPXO01000011">
    <property type="protein sequence ID" value="KUF09647.1"/>
    <property type="molecule type" value="Genomic_DNA"/>
</dbReference>
<dbReference type="InterPro" id="IPR007655">
    <property type="entry name" value="Slam_C"/>
</dbReference>
<dbReference type="SUPFAM" id="SSF48452">
    <property type="entry name" value="TPR-like"/>
    <property type="match status" value="1"/>
</dbReference>
<evidence type="ECO:0000259" key="2">
    <source>
        <dbReference type="Pfam" id="PF04575"/>
    </source>
</evidence>